<evidence type="ECO:0000256" key="2">
    <source>
        <dbReference type="ARBA" id="ARBA00023125"/>
    </source>
</evidence>
<dbReference type="GO" id="GO:0003677">
    <property type="term" value="F:DNA binding"/>
    <property type="evidence" value="ECO:0007669"/>
    <property type="project" value="UniProtKB-UniRule"/>
</dbReference>
<name>A0A9X3WJ56_9BACI</name>
<evidence type="ECO:0000313" key="6">
    <source>
        <dbReference type="EMBL" id="MDC3418324.1"/>
    </source>
</evidence>
<organism evidence="6 7">
    <name type="scientific">Aquibacillus salsiterrae</name>
    <dbReference type="NCBI Taxonomy" id="2950439"/>
    <lineage>
        <taxon>Bacteria</taxon>
        <taxon>Bacillati</taxon>
        <taxon>Bacillota</taxon>
        <taxon>Bacilli</taxon>
        <taxon>Bacillales</taxon>
        <taxon>Bacillaceae</taxon>
        <taxon>Aquibacillus</taxon>
    </lineage>
</organism>
<accession>A0A9X3WJ56</accession>
<dbReference type="RefSeq" id="WP_272447387.1">
    <property type="nucleotide sequence ID" value="NZ_JAMQKC010000024.1"/>
</dbReference>
<evidence type="ECO:0000313" key="7">
    <source>
        <dbReference type="Proteomes" id="UP001145069"/>
    </source>
</evidence>
<dbReference type="PRINTS" id="PR00455">
    <property type="entry name" value="HTHTETR"/>
</dbReference>
<proteinExistence type="predicted"/>
<keyword evidence="3" id="KW-0804">Transcription</keyword>
<dbReference type="PANTHER" id="PTHR47506">
    <property type="entry name" value="TRANSCRIPTIONAL REGULATORY PROTEIN"/>
    <property type="match status" value="1"/>
</dbReference>
<dbReference type="Proteomes" id="UP001145069">
    <property type="component" value="Unassembled WGS sequence"/>
</dbReference>
<evidence type="ECO:0000256" key="4">
    <source>
        <dbReference type="PROSITE-ProRule" id="PRU00335"/>
    </source>
</evidence>
<dbReference type="EMBL" id="JAMQKC010000024">
    <property type="protein sequence ID" value="MDC3418324.1"/>
    <property type="molecule type" value="Genomic_DNA"/>
</dbReference>
<feature type="DNA-binding region" description="H-T-H motif" evidence="4">
    <location>
        <begin position="25"/>
        <end position="44"/>
    </location>
</feature>
<dbReference type="SUPFAM" id="SSF46689">
    <property type="entry name" value="Homeodomain-like"/>
    <property type="match status" value="1"/>
</dbReference>
<dbReference type="AlphaFoldDB" id="A0A9X3WJ56"/>
<keyword evidence="2 4" id="KW-0238">DNA-binding</keyword>
<evidence type="ECO:0000256" key="3">
    <source>
        <dbReference type="ARBA" id="ARBA00023163"/>
    </source>
</evidence>
<feature type="domain" description="HTH tetR-type" evidence="5">
    <location>
        <begin position="2"/>
        <end position="62"/>
    </location>
</feature>
<dbReference type="Gene3D" id="1.10.357.10">
    <property type="entry name" value="Tetracycline Repressor, domain 2"/>
    <property type="match status" value="1"/>
</dbReference>
<dbReference type="Pfam" id="PF21993">
    <property type="entry name" value="TetR_C_13_2"/>
    <property type="match status" value="1"/>
</dbReference>
<dbReference type="SUPFAM" id="SSF48498">
    <property type="entry name" value="Tetracyclin repressor-like, C-terminal domain"/>
    <property type="match status" value="1"/>
</dbReference>
<dbReference type="PROSITE" id="PS50977">
    <property type="entry name" value="HTH_TETR_2"/>
    <property type="match status" value="1"/>
</dbReference>
<protein>
    <submittedName>
        <fullName evidence="6">TetR/AcrR family transcriptional regulator</fullName>
    </submittedName>
</protein>
<reference evidence="6" key="1">
    <citation type="submission" date="2022-06" db="EMBL/GenBank/DDBJ databases">
        <title>Aquibacillus sp. a new bacterium isolated from soil saline samples.</title>
        <authorList>
            <person name="Galisteo C."/>
            <person name="De La Haba R."/>
            <person name="Sanchez-Porro C."/>
            <person name="Ventosa A."/>
        </authorList>
    </citation>
    <scope>NUCLEOTIDE SEQUENCE</scope>
    <source>
        <strain evidence="6">3ASR75-54</strain>
    </source>
</reference>
<keyword evidence="7" id="KW-1185">Reference proteome</keyword>
<keyword evidence="1" id="KW-0805">Transcription regulation</keyword>
<comment type="caution">
    <text evidence="6">The sequence shown here is derived from an EMBL/GenBank/DDBJ whole genome shotgun (WGS) entry which is preliminary data.</text>
</comment>
<dbReference type="InterPro" id="IPR054156">
    <property type="entry name" value="YxaF_TetR_C"/>
</dbReference>
<gene>
    <name evidence="6" type="ORF">NC799_15660</name>
</gene>
<evidence type="ECO:0000256" key="1">
    <source>
        <dbReference type="ARBA" id="ARBA00023015"/>
    </source>
</evidence>
<evidence type="ECO:0000259" key="5">
    <source>
        <dbReference type="PROSITE" id="PS50977"/>
    </source>
</evidence>
<dbReference type="Pfam" id="PF00440">
    <property type="entry name" value="TetR_N"/>
    <property type="match status" value="1"/>
</dbReference>
<dbReference type="InterPro" id="IPR009057">
    <property type="entry name" value="Homeodomain-like_sf"/>
</dbReference>
<dbReference type="InterPro" id="IPR036271">
    <property type="entry name" value="Tet_transcr_reg_TetR-rel_C_sf"/>
</dbReference>
<sequence length="194" mass="22510">MASKREEIIYKVSSLIHSQGYENTKLSEILQVTGIGKGQFYHYFSSKRELADAVIDYLIAIMEEALFENILDQPISPKEKLNQMLDEICDMQMENQAKRGCPIGNLAIETSEHDPMFREKISSFFDRWEHKVKQTIDELQQEGMLGQNIDTTKHARSMVAMIEGAILRMKNKQDIQVLRDITDVIRHEYNLKEV</sequence>
<dbReference type="InterPro" id="IPR001647">
    <property type="entry name" value="HTH_TetR"/>
</dbReference>
<dbReference type="PANTHER" id="PTHR47506:SF1">
    <property type="entry name" value="HTH-TYPE TRANSCRIPTIONAL REGULATOR YJDC"/>
    <property type="match status" value="1"/>
</dbReference>